<dbReference type="PATRIC" id="fig|1439726.3.peg.2769"/>
<gene>
    <name evidence="2" type="ORF">A6302_02627</name>
</gene>
<protein>
    <submittedName>
        <fullName evidence="2">Acyl-CoA synthetase</fullName>
    </submittedName>
</protein>
<evidence type="ECO:0000313" key="2">
    <source>
        <dbReference type="EMBL" id="ODN70030.1"/>
    </source>
</evidence>
<name>A0A1E3H147_9HYPH</name>
<dbReference type="Proteomes" id="UP000094622">
    <property type="component" value="Unassembled WGS sequence"/>
</dbReference>
<evidence type="ECO:0000313" key="3">
    <source>
        <dbReference type="Proteomes" id="UP000094622"/>
    </source>
</evidence>
<accession>A0A1E3H147</accession>
<feature type="region of interest" description="Disordered" evidence="1">
    <location>
        <begin position="1"/>
        <end position="20"/>
    </location>
</feature>
<keyword evidence="3" id="KW-1185">Reference proteome</keyword>
<sequence>MTSIYERDLDRNPANHQPLTPLTQLERAARVFPERTAIIHGTRRTSYADFSPAPGDSPRRWPPAASARATPSR</sequence>
<reference evidence="2 3" key="1">
    <citation type="submission" date="2016-07" db="EMBL/GenBank/DDBJ databases">
        <title>Draft Genome Sequence of Methylobrevis pamukkalensis PK2.</title>
        <authorList>
            <person name="Vasilenko O.V."/>
            <person name="Doronina N.V."/>
            <person name="Shmareva M.N."/>
            <person name="Tarlachkov S.V."/>
            <person name="Mustakhimov I."/>
            <person name="Trotsenko Y.A."/>
        </authorList>
    </citation>
    <scope>NUCLEOTIDE SEQUENCE [LARGE SCALE GENOMIC DNA]</scope>
    <source>
        <strain evidence="2 3">PK2</strain>
    </source>
</reference>
<feature type="compositionally biased region" description="Basic and acidic residues" evidence="1">
    <location>
        <begin position="1"/>
        <end position="13"/>
    </location>
</feature>
<proteinExistence type="predicted"/>
<feature type="compositionally biased region" description="Low complexity" evidence="1">
    <location>
        <begin position="62"/>
        <end position="73"/>
    </location>
</feature>
<comment type="caution">
    <text evidence="2">The sequence shown here is derived from an EMBL/GenBank/DDBJ whole genome shotgun (WGS) entry which is preliminary data.</text>
</comment>
<dbReference type="AlphaFoldDB" id="A0A1E3H147"/>
<organism evidence="2 3">
    <name type="scientific">Methylobrevis pamukkalensis</name>
    <dbReference type="NCBI Taxonomy" id="1439726"/>
    <lineage>
        <taxon>Bacteria</taxon>
        <taxon>Pseudomonadati</taxon>
        <taxon>Pseudomonadota</taxon>
        <taxon>Alphaproteobacteria</taxon>
        <taxon>Hyphomicrobiales</taxon>
        <taxon>Pleomorphomonadaceae</taxon>
        <taxon>Methylobrevis</taxon>
    </lineage>
</organism>
<feature type="region of interest" description="Disordered" evidence="1">
    <location>
        <begin position="41"/>
        <end position="73"/>
    </location>
</feature>
<evidence type="ECO:0000256" key="1">
    <source>
        <dbReference type="SAM" id="MobiDB-lite"/>
    </source>
</evidence>
<dbReference type="EMBL" id="MCRJ01000064">
    <property type="protein sequence ID" value="ODN70030.1"/>
    <property type="molecule type" value="Genomic_DNA"/>
</dbReference>